<dbReference type="EMBL" id="BAABME010004220">
    <property type="protein sequence ID" value="GAA0161591.1"/>
    <property type="molecule type" value="Genomic_DNA"/>
</dbReference>
<dbReference type="Proteomes" id="UP001454036">
    <property type="component" value="Unassembled WGS sequence"/>
</dbReference>
<accession>A0AAV3QEG0</accession>
<keyword evidence="2" id="KW-1185">Reference proteome</keyword>
<proteinExistence type="predicted"/>
<evidence type="ECO:0000313" key="1">
    <source>
        <dbReference type="EMBL" id="GAA0161591.1"/>
    </source>
</evidence>
<reference evidence="1 2" key="1">
    <citation type="submission" date="2024-01" db="EMBL/GenBank/DDBJ databases">
        <title>The complete chloroplast genome sequence of Lithospermum erythrorhizon: insights into the phylogenetic relationship among Boraginaceae species and the maternal lineages of purple gromwells.</title>
        <authorList>
            <person name="Okada T."/>
            <person name="Watanabe K."/>
        </authorList>
    </citation>
    <scope>NUCLEOTIDE SEQUENCE [LARGE SCALE GENOMIC DNA]</scope>
</reference>
<evidence type="ECO:0000313" key="2">
    <source>
        <dbReference type="Proteomes" id="UP001454036"/>
    </source>
</evidence>
<dbReference type="AlphaFoldDB" id="A0AAV3QEG0"/>
<name>A0AAV3QEG0_LITER</name>
<organism evidence="1 2">
    <name type="scientific">Lithospermum erythrorhizon</name>
    <name type="common">Purple gromwell</name>
    <name type="synonym">Lithospermum officinale var. erythrorhizon</name>
    <dbReference type="NCBI Taxonomy" id="34254"/>
    <lineage>
        <taxon>Eukaryota</taxon>
        <taxon>Viridiplantae</taxon>
        <taxon>Streptophyta</taxon>
        <taxon>Embryophyta</taxon>
        <taxon>Tracheophyta</taxon>
        <taxon>Spermatophyta</taxon>
        <taxon>Magnoliopsida</taxon>
        <taxon>eudicotyledons</taxon>
        <taxon>Gunneridae</taxon>
        <taxon>Pentapetalae</taxon>
        <taxon>asterids</taxon>
        <taxon>lamiids</taxon>
        <taxon>Boraginales</taxon>
        <taxon>Boraginaceae</taxon>
        <taxon>Boraginoideae</taxon>
        <taxon>Lithospermeae</taxon>
        <taxon>Lithospermum</taxon>
    </lineage>
</organism>
<comment type="caution">
    <text evidence="1">The sequence shown here is derived from an EMBL/GenBank/DDBJ whole genome shotgun (WGS) entry which is preliminary data.</text>
</comment>
<gene>
    <name evidence="1" type="ORF">LIER_17871</name>
</gene>
<protein>
    <submittedName>
        <fullName evidence="1">Uncharacterized protein</fullName>
    </submittedName>
</protein>
<sequence length="72" mass="7879">MGVDFNDEVQALWILGSLPDSWETSNGTVKNKRSENSVAMVDQSSDLIVVGSDVCYASIDDDWVIDTAHLSM</sequence>